<feature type="compositionally biased region" description="Basic and acidic residues" evidence="7">
    <location>
        <begin position="528"/>
        <end position="545"/>
    </location>
</feature>
<reference evidence="9" key="2">
    <citation type="journal article" date="2021" name="Genome Biol. Evol.">
        <title>Developing a high-quality reference genome for a parasitic bivalve with doubly uniparental inheritance (Bivalvia: Unionida).</title>
        <authorList>
            <person name="Smith C.H."/>
        </authorList>
    </citation>
    <scope>NUCLEOTIDE SEQUENCE</scope>
    <source>
        <strain evidence="9">CHS0354</strain>
        <tissue evidence="9">Mantle</tissue>
    </source>
</reference>
<comment type="caution">
    <text evidence="9">The sequence shown here is derived from an EMBL/GenBank/DDBJ whole genome shotgun (WGS) entry which is preliminary data.</text>
</comment>
<dbReference type="GO" id="GO:0000122">
    <property type="term" value="P:negative regulation of transcription by RNA polymerase II"/>
    <property type="evidence" value="ECO:0007669"/>
    <property type="project" value="TreeGrafter"/>
</dbReference>
<dbReference type="GO" id="GO:1990841">
    <property type="term" value="F:promoter-specific chromatin binding"/>
    <property type="evidence" value="ECO:0007669"/>
    <property type="project" value="TreeGrafter"/>
</dbReference>
<dbReference type="FunFam" id="3.30.40.10:FF:000122">
    <property type="entry name" value="polycomb group RING finger protein 1"/>
    <property type="match status" value="1"/>
</dbReference>
<keyword evidence="10" id="KW-1185">Reference proteome</keyword>
<proteinExistence type="predicted"/>
<dbReference type="SMART" id="SM00184">
    <property type="entry name" value="RING"/>
    <property type="match status" value="1"/>
</dbReference>
<evidence type="ECO:0000256" key="7">
    <source>
        <dbReference type="SAM" id="MobiDB-lite"/>
    </source>
</evidence>
<dbReference type="Pfam" id="PF13923">
    <property type="entry name" value="zf-C3HC4_2"/>
    <property type="match status" value="1"/>
</dbReference>
<feature type="compositionally biased region" description="Polar residues" evidence="7">
    <location>
        <begin position="486"/>
        <end position="525"/>
    </location>
</feature>
<reference evidence="9" key="1">
    <citation type="journal article" date="2021" name="Genome Biol. Evol.">
        <title>A High-Quality Reference Genome for a Parasitic Bivalve with Doubly Uniparental Inheritance (Bivalvia: Unionida).</title>
        <authorList>
            <person name="Smith C.H."/>
        </authorList>
    </citation>
    <scope>NUCLEOTIDE SEQUENCE</scope>
    <source>
        <strain evidence="9">CHS0354</strain>
    </source>
</reference>
<dbReference type="SUPFAM" id="SSF57850">
    <property type="entry name" value="RING/U-box"/>
    <property type="match status" value="1"/>
</dbReference>
<dbReference type="PROSITE" id="PS50089">
    <property type="entry name" value="ZF_RING_2"/>
    <property type="match status" value="1"/>
</dbReference>
<name>A0AAE0S3K9_9BIVA</name>
<protein>
    <recommendedName>
        <fullName evidence="8">RING-type domain-containing protein</fullName>
    </recommendedName>
</protein>
<keyword evidence="4" id="KW-0862">Zinc</keyword>
<dbReference type="Gene3D" id="3.30.40.10">
    <property type="entry name" value="Zinc/RING finger domain, C3HC4 (zinc finger)"/>
    <property type="match status" value="1"/>
</dbReference>
<dbReference type="EMBL" id="JAEAOA010001209">
    <property type="protein sequence ID" value="KAK3584736.1"/>
    <property type="molecule type" value="Genomic_DNA"/>
</dbReference>
<keyword evidence="5" id="KW-0539">Nucleus</keyword>
<feature type="domain" description="RING-type" evidence="8">
    <location>
        <begin position="55"/>
        <end position="94"/>
    </location>
</feature>
<feature type="region of interest" description="Disordered" evidence="7">
    <location>
        <begin position="442"/>
        <end position="576"/>
    </location>
</feature>
<evidence type="ECO:0000259" key="8">
    <source>
        <dbReference type="PROSITE" id="PS50089"/>
    </source>
</evidence>
<evidence type="ECO:0000256" key="5">
    <source>
        <dbReference type="ARBA" id="ARBA00023242"/>
    </source>
</evidence>
<gene>
    <name evidence="9" type="ORF">CHS0354_019860</name>
</gene>
<dbReference type="PANTHER" id="PTHR10825:SF72">
    <property type="entry name" value="UBIQUITIN-LIKE DOMAIN-CONTAINING PROTEIN"/>
    <property type="match status" value="1"/>
</dbReference>
<evidence type="ECO:0000313" key="10">
    <source>
        <dbReference type="Proteomes" id="UP001195483"/>
    </source>
</evidence>
<dbReference type="Pfam" id="PF16207">
    <property type="entry name" value="RAWUL"/>
    <property type="match status" value="1"/>
</dbReference>
<dbReference type="Proteomes" id="UP001195483">
    <property type="component" value="Unassembled WGS sequence"/>
</dbReference>
<evidence type="ECO:0000256" key="6">
    <source>
        <dbReference type="PROSITE-ProRule" id="PRU00175"/>
    </source>
</evidence>
<organism evidence="9 10">
    <name type="scientific">Potamilus streckersoni</name>
    <dbReference type="NCBI Taxonomy" id="2493646"/>
    <lineage>
        <taxon>Eukaryota</taxon>
        <taxon>Metazoa</taxon>
        <taxon>Spiralia</taxon>
        <taxon>Lophotrochozoa</taxon>
        <taxon>Mollusca</taxon>
        <taxon>Bivalvia</taxon>
        <taxon>Autobranchia</taxon>
        <taxon>Heteroconchia</taxon>
        <taxon>Palaeoheterodonta</taxon>
        <taxon>Unionida</taxon>
        <taxon>Unionoidea</taxon>
        <taxon>Unionidae</taxon>
        <taxon>Ambleminae</taxon>
        <taxon>Lampsilini</taxon>
        <taxon>Potamilus</taxon>
    </lineage>
</organism>
<dbReference type="InterPro" id="IPR032443">
    <property type="entry name" value="RAWUL"/>
</dbReference>
<dbReference type="InterPro" id="IPR017907">
    <property type="entry name" value="Znf_RING_CS"/>
</dbReference>
<accession>A0AAE0S3K9</accession>
<feature type="compositionally biased region" description="Polar residues" evidence="7">
    <location>
        <begin position="442"/>
        <end position="475"/>
    </location>
</feature>
<dbReference type="GO" id="GO:0035102">
    <property type="term" value="C:PRC1 complex"/>
    <property type="evidence" value="ECO:0007669"/>
    <property type="project" value="TreeGrafter"/>
</dbReference>
<keyword evidence="3 6" id="KW-0863">Zinc-finger</keyword>
<evidence type="ECO:0000256" key="4">
    <source>
        <dbReference type="ARBA" id="ARBA00022833"/>
    </source>
</evidence>
<evidence type="ECO:0000256" key="3">
    <source>
        <dbReference type="ARBA" id="ARBA00022771"/>
    </source>
</evidence>
<reference evidence="9" key="3">
    <citation type="submission" date="2023-05" db="EMBL/GenBank/DDBJ databases">
        <authorList>
            <person name="Smith C.H."/>
        </authorList>
    </citation>
    <scope>NUCLEOTIDE SEQUENCE</scope>
    <source>
        <strain evidence="9">CHS0354</strain>
        <tissue evidence="9">Mantle</tissue>
    </source>
</reference>
<dbReference type="Gene3D" id="3.10.20.90">
    <property type="entry name" value="Phosphatidylinositol 3-kinase Catalytic Subunit, Chain A, domain 1"/>
    <property type="match status" value="1"/>
</dbReference>
<dbReference type="InterPro" id="IPR013083">
    <property type="entry name" value="Znf_RING/FYVE/PHD"/>
</dbReference>
<keyword evidence="2" id="KW-0479">Metal-binding</keyword>
<dbReference type="AlphaFoldDB" id="A0AAE0S3K9"/>
<comment type="subcellular location">
    <subcellularLocation>
        <location evidence="1">Nucleus</location>
    </subcellularLocation>
</comment>
<dbReference type="PANTHER" id="PTHR10825">
    <property type="entry name" value="RING FINGER DOMAIN-CONTAINING, POLYCOMB GROUP COMPONENT"/>
    <property type="match status" value="1"/>
</dbReference>
<dbReference type="InterPro" id="IPR001841">
    <property type="entry name" value="Znf_RING"/>
</dbReference>
<evidence type="ECO:0000256" key="1">
    <source>
        <dbReference type="ARBA" id="ARBA00004123"/>
    </source>
</evidence>
<dbReference type="PROSITE" id="PS00518">
    <property type="entry name" value="ZF_RING_1"/>
    <property type="match status" value="1"/>
</dbReference>
<feature type="compositionally biased region" description="Polar residues" evidence="7">
    <location>
        <begin position="546"/>
        <end position="560"/>
    </location>
</feature>
<evidence type="ECO:0000313" key="9">
    <source>
        <dbReference type="EMBL" id="KAK3584736.1"/>
    </source>
</evidence>
<sequence>MPLLAFQCVIYLDHSCACFRALTQQKLTDSTRLTVIGAMQPARLRITELNPHLLCALCGGYLIDATTIVECLHSFCKTCIVRYLEASKYCPICEVLVHKTRPLQNIRLDHTLQDIVYKLVPNLFRDEMKRRRNYYQVEDSVETQGSYSQNGDDTAYQRSRIIYSSDELFSVSLEFCPNGRIQPINKQKNGKKKKDGLNKETRDVRYIQCKAAITVGYLKKFLRLKFSLQENYQVDLFHAQGNLRDIYSLMDVAYIYSWKRKGVMRLYYSIYQKPEVKKEVSFAEGSCSKLENQVDQKTDGSTCYIPHLTFASNNCCDVSLPHDLSPLELIATVAANDLGFTDESRGLKRKAESNDIYNENDDDSNGSIQIKKTIEHAIDLCSKSNNDNGTKCDKKEDQYDCRIKQKIPNLLVSKPIDKCTSGSGCISQGINVNQRNQLSIQSTDWHSNSHSLPEGSKVQSGERTNQANPNHSVSLSVYDYTEEPINYSSNKRSSNHIASNSPVKTNIVSGSDGSKVNSGMGSSSPQKHKMDSSADQGKSNKETSDTRQVTSLYNGHVTPTEQKHQSPIKVSKESSH</sequence>
<evidence type="ECO:0000256" key="2">
    <source>
        <dbReference type="ARBA" id="ARBA00022723"/>
    </source>
</evidence>
<dbReference type="GO" id="GO:0008270">
    <property type="term" value="F:zinc ion binding"/>
    <property type="evidence" value="ECO:0007669"/>
    <property type="project" value="UniProtKB-KW"/>
</dbReference>